<protein>
    <submittedName>
        <fullName evidence="2">Uncharacterized protein</fullName>
    </submittedName>
</protein>
<keyword evidence="1" id="KW-0472">Membrane</keyword>
<dbReference type="EMBL" id="JAPQFJ010000002">
    <property type="protein sequence ID" value="MCY6957480.1"/>
    <property type="molecule type" value="Genomic_DNA"/>
</dbReference>
<reference evidence="2" key="1">
    <citation type="submission" date="2022-12" db="EMBL/GenBank/DDBJ databases">
        <title>Clostridium sp. nov., isolated from industrial wastewater.</title>
        <authorList>
            <person name="Jiayan W."/>
        </authorList>
    </citation>
    <scope>NUCLEOTIDE SEQUENCE</scope>
    <source>
        <strain evidence="2">ZC22-4</strain>
    </source>
</reference>
<comment type="caution">
    <text evidence="2">The sequence shown here is derived from an EMBL/GenBank/DDBJ whole genome shotgun (WGS) entry which is preliminary data.</text>
</comment>
<feature type="transmembrane region" description="Helical" evidence="1">
    <location>
        <begin position="34"/>
        <end position="52"/>
    </location>
</feature>
<keyword evidence="3" id="KW-1185">Reference proteome</keyword>
<keyword evidence="1" id="KW-1133">Transmembrane helix</keyword>
<feature type="transmembrane region" description="Helical" evidence="1">
    <location>
        <begin position="9"/>
        <end position="28"/>
    </location>
</feature>
<gene>
    <name evidence="2" type="ORF">OW729_02540</name>
</gene>
<organism evidence="2 3">
    <name type="scientific">Clostridium brassicae</name>
    <dbReference type="NCBI Taxonomy" id="2999072"/>
    <lineage>
        <taxon>Bacteria</taxon>
        <taxon>Bacillati</taxon>
        <taxon>Bacillota</taxon>
        <taxon>Clostridia</taxon>
        <taxon>Eubacteriales</taxon>
        <taxon>Clostridiaceae</taxon>
        <taxon>Clostridium</taxon>
    </lineage>
</organism>
<dbReference type="Proteomes" id="UP001144612">
    <property type="component" value="Unassembled WGS sequence"/>
</dbReference>
<keyword evidence="1" id="KW-0812">Transmembrane</keyword>
<evidence type="ECO:0000313" key="3">
    <source>
        <dbReference type="Proteomes" id="UP001144612"/>
    </source>
</evidence>
<evidence type="ECO:0000313" key="2">
    <source>
        <dbReference type="EMBL" id="MCY6957480.1"/>
    </source>
</evidence>
<sequence length="204" mass="23922">MNTKNFIKNILFITSLIVLLPFIIFTSSKLGTSLFYKILYFIFQIFLSFIILHKFKNKLDEIYILEFDNGKTIKISKNILPNIKLILCVISYFIVMYLLFMGLARTYIIYFSIFVFLMTIKISSKKIIIGNTYVYISGLIEEDDNNSTPLQTKFLINTKENIVFIKKTELKRFEFIGNTLFLTLSNELCIPVNFEGIDKDKFLK</sequence>
<proteinExistence type="predicted"/>
<feature type="transmembrane region" description="Helical" evidence="1">
    <location>
        <begin position="107"/>
        <end position="124"/>
    </location>
</feature>
<dbReference type="RefSeq" id="WP_268059860.1">
    <property type="nucleotide sequence ID" value="NZ_JAPQFJ010000002.1"/>
</dbReference>
<evidence type="ECO:0000256" key="1">
    <source>
        <dbReference type="SAM" id="Phobius"/>
    </source>
</evidence>
<accession>A0ABT4D5B6</accession>
<name>A0ABT4D5B6_9CLOT</name>
<feature type="transmembrane region" description="Helical" evidence="1">
    <location>
        <begin position="83"/>
        <end position="101"/>
    </location>
</feature>